<protein>
    <submittedName>
        <fullName evidence="7">Cytochrome c</fullName>
    </submittedName>
</protein>
<keyword evidence="8" id="KW-1185">Reference proteome</keyword>
<organism evidence="7 8">
    <name type="scientific">Ramlibacter monticola</name>
    <dbReference type="NCBI Taxonomy" id="1926872"/>
    <lineage>
        <taxon>Bacteria</taxon>
        <taxon>Pseudomonadati</taxon>
        <taxon>Pseudomonadota</taxon>
        <taxon>Betaproteobacteria</taxon>
        <taxon>Burkholderiales</taxon>
        <taxon>Comamonadaceae</taxon>
        <taxon>Ramlibacter</taxon>
    </lineage>
</organism>
<evidence type="ECO:0000256" key="5">
    <source>
        <dbReference type="SAM" id="SignalP"/>
    </source>
</evidence>
<comment type="caution">
    <text evidence="7">The sequence shown here is derived from an EMBL/GenBank/DDBJ whole genome shotgun (WGS) entry which is preliminary data.</text>
</comment>
<keyword evidence="2 4" id="KW-0479">Metal-binding</keyword>
<dbReference type="GO" id="GO:0020037">
    <property type="term" value="F:heme binding"/>
    <property type="evidence" value="ECO:0007669"/>
    <property type="project" value="InterPro"/>
</dbReference>
<feature type="chain" id="PRO_5036813905" evidence="5">
    <location>
        <begin position="24"/>
        <end position="150"/>
    </location>
</feature>
<dbReference type="Pfam" id="PF13442">
    <property type="entry name" value="Cytochrome_CBB3"/>
    <property type="match status" value="1"/>
</dbReference>
<dbReference type="PANTHER" id="PTHR35008">
    <property type="entry name" value="BLL4482 PROTEIN-RELATED"/>
    <property type="match status" value="1"/>
</dbReference>
<evidence type="ECO:0000256" key="4">
    <source>
        <dbReference type="PROSITE-ProRule" id="PRU00433"/>
    </source>
</evidence>
<dbReference type="GO" id="GO:0009055">
    <property type="term" value="F:electron transfer activity"/>
    <property type="evidence" value="ECO:0007669"/>
    <property type="project" value="InterPro"/>
</dbReference>
<dbReference type="Proteomes" id="UP000599109">
    <property type="component" value="Unassembled WGS sequence"/>
</dbReference>
<dbReference type="InterPro" id="IPR051459">
    <property type="entry name" value="Cytochrome_c-type_DH"/>
</dbReference>
<evidence type="ECO:0000256" key="1">
    <source>
        <dbReference type="ARBA" id="ARBA00022617"/>
    </source>
</evidence>
<dbReference type="InterPro" id="IPR009056">
    <property type="entry name" value="Cyt_c-like_dom"/>
</dbReference>
<keyword evidence="1 4" id="KW-0349">Heme</keyword>
<dbReference type="Gene3D" id="1.10.760.10">
    <property type="entry name" value="Cytochrome c-like domain"/>
    <property type="match status" value="1"/>
</dbReference>
<reference evidence="7 8" key="1">
    <citation type="journal article" date="2017" name="Int. J. Syst. Evol. Microbiol.">
        <title>Ramlibacter monticola sp. nov., isolated from forest soil.</title>
        <authorList>
            <person name="Chaudhary D.K."/>
            <person name="Kim J."/>
        </authorList>
    </citation>
    <scope>NUCLEOTIDE SEQUENCE [LARGE SCALE GENOMIC DNA]</scope>
    <source>
        <strain evidence="7 8">KACC 19175</strain>
    </source>
</reference>
<dbReference type="EMBL" id="JAEQNE010000006">
    <property type="protein sequence ID" value="MBL0393887.1"/>
    <property type="molecule type" value="Genomic_DNA"/>
</dbReference>
<dbReference type="PANTHER" id="PTHR35008:SF8">
    <property type="entry name" value="ALCOHOL DEHYDROGENASE CYTOCHROME C SUBUNIT"/>
    <property type="match status" value="1"/>
</dbReference>
<evidence type="ECO:0000256" key="3">
    <source>
        <dbReference type="ARBA" id="ARBA00023004"/>
    </source>
</evidence>
<keyword evidence="5" id="KW-0732">Signal</keyword>
<name>A0A937CWJ2_9BURK</name>
<proteinExistence type="predicted"/>
<evidence type="ECO:0000313" key="8">
    <source>
        <dbReference type="Proteomes" id="UP000599109"/>
    </source>
</evidence>
<keyword evidence="3 4" id="KW-0408">Iron</keyword>
<dbReference type="GO" id="GO:0046872">
    <property type="term" value="F:metal ion binding"/>
    <property type="evidence" value="ECO:0007669"/>
    <property type="project" value="UniProtKB-KW"/>
</dbReference>
<sequence>MNRNCIATLAAAAALAGTAPAFAQDTGPGQAFFERQCAACHQKGGTGLAGLAPPLAGALGPVLAAPEGRDYLLQVMVNGLSGKIVSKGQLFNLAMPPQGGFSDPELADAARYVASLNGSTASFAAEDVARARGTTVTHKQLRELRERLLK</sequence>
<dbReference type="InterPro" id="IPR036909">
    <property type="entry name" value="Cyt_c-like_dom_sf"/>
</dbReference>
<evidence type="ECO:0000256" key="2">
    <source>
        <dbReference type="ARBA" id="ARBA00022723"/>
    </source>
</evidence>
<feature type="domain" description="Cytochrome c" evidence="6">
    <location>
        <begin position="24"/>
        <end position="117"/>
    </location>
</feature>
<feature type="signal peptide" evidence="5">
    <location>
        <begin position="1"/>
        <end position="23"/>
    </location>
</feature>
<dbReference type="AlphaFoldDB" id="A0A937CWJ2"/>
<dbReference type="PROSITE" id="PS51007">
    <property type="entry name" value="CYTC"/>
    <property type="match status" value="1"/>
</dbReference>
<gene>
    <name evidence="7" type="ORF">JJ685_22305</name>
</gene>
<dbReference type="SUPFAM" id="SSF46626">
    <property type="entry name" value="Cytochrome c"/>
    <property type="match status" value="1"/>
</dbReference>
<accession>A0A937CWJ2</accession>
<evidence type="ECO:0000313" key="7">
    <source>
        <dbReference type="EMBL" id="MBL0393887.1"/>
    </source>
</evidence>
<evidence type="ECO:0000259" key="6">
    <source>
        <dbReference type="PROSITE" id="PS51007"/>
    </source>
</evidence>